<dbReference type="AlphaFoldDB" id="A0A1F2P6U8"/>
<evidence type="ECO:0000313" key="1">
    <source>
        <dbReference type="EMBL" id="HEC57227.1"/>
    </source>
</evidence>
<protein>
    <submittedName>
        <fullName evidence="1">DUF1670 domain-containing protein</fullName>
    </submittedName>
    <submittedName>
        <fullName evidence="2">Protein containing DUF1670</fullName>
    </submittedName>
</protein>
<organism evidence="2 3">
    <name type="scientific">Candidatus Syntropharchaeum butanivorans</name>
    <dbReference type="NCBI Taxonomy" id="1839936"/>
    <lineage>
        <taxon>Archaea</taxon>
        <taxon>Methanobacteriati</taxon>
        <taxon>Methanobacteriota</taxon>
        <taxon>Stenosarchaea group</taxon>
        <taxon>Methanomicrobia</taxon>
        <taxon>Methanosarcinales</taxon>
        <taxon>ANME-2 cluster</taxon>
        <taxon>Candidatus Syntropharchaeum</taxon>
    </lineage>
</organism>
<evidence type="ECO:0000313" key="3">
    <source>
        <dbReference type="Proteomes" id="UP000185779"/>
    </source>
</evidence>
<reference evidence="1" key="2">
    <citation type="journal article" date="2020" name="mSystems">
        <title>Genome- and Community-Level Interaction Insights into Carbon Utilization and Element Cycling Functions of Hydrothermarchaeota in Hydrothermal Sediment.</title>
        <authorList>
            <person name="Zhou Z."/>
            <person name="Liu Y."/>
            <person name="Xu W."/>
            <person name="Pan J."/>
            <person name="Luo Z.H."/>
            <person name="Li M."/>
        </authorList>
    </citation>
    <scope>NUCLEOTIDE SEQUENCE [LARGE SCALE GENOMIC DNA]</scope>
    <source>
        <strain evidence="1">HyVt-386</strain>
    </source>
</reference>
<evidence type="ECO:0000313" key="2">
    <source>
        <dbReference type="EMBL" id="OFV66938.1"/>
    </source>
</evidence>
<dbReference type="Proteomes" id="UP000885936">
    <property type="component" value="Unassembled WGS sequence"/>
</dbReference>
<name>A0A1F2P6U8_9EURY</name>
<comment type="caution">
    <text evidence="2">The sequence shown here is derived from an EMBL/GenBank/DDBJ whole genome shotgun (WGS) entry which is preliminary data.</text>
</comment>
<proteinExistence type="predicted"/>
<dbReference type="Pfam" id="PF07900">
    <property type="entry name" value="DUF1670"/>
    <property type="match status" value="1"/>
</dbReference>
<reference evidence="2 3" key="1">
    <citation type="submission" date="2016-05" db="EMBL/GenBank/DDBJ databases">
        <title>Microbial consortia oxidize butane by reversing methanogenesis.</title>
        <authorList>
            <person name="Laso-Perez R."/>
            <person name="Richter M."/>
            <person name="Wegener G."/>
            <person name="Musat F."/>
        </authorList>
    </citation>
    <scope>NUCLEOTIDE SEQUENCE [LARGE SCALE GENOMIC DNA]</scope>
    <source>
        <strain evidence="2">BOX1</strain>
    </source>
</reference>
<accession>A0A1F2P6U8</accession>
<sequence>MQHYEYTDIERKTEHSGEAIMRYIKDCQLAKLTTSSAKLSELLD</sequence>
<gene>
    <name evidence="1" type="ORF">ENI32_05025</name>
    <name evidence="2" type="ORF">SBU_000231</name>
</gene>
<dbReference type="InterPro" id="IPR012872">
    <property type="entry name" value="DUF1670"/>
</dbReference>
<dbReference type="EMBL" id="LYOR01000001">
    <property type="protein sequence ID" value="OFV66938.1"/>
    <property type="molecule type" value="Genomic_DNA"/>
</dbReference>
<dbReference type="EMBL" id="DRIE01000088">
    <property type="protein sequence ID" value="HEC57227.1"/>
    <property type="molecule type" value="Genomic_DNA"/>
</dbReference>
<dbReference type="Proteomes" id="UP000185779">
    <property type="component" value="Unassembled WGS sequence"/>
</dbReference>
<keyword evidence="3" id="KW-1185">Reference proteome</keyword>
<dbReference type="STRING" id="1839936.SBU_000231"/>